<feature type="compositionally biased region" description="Polar residues" evidence="8">
    <location>
        <begin position="220"/>
        <end position="234"/>
    </location>
</feature>
<keyword evidence="3" id="KW-1003">Cell membrane</keyword>
<feature type="domain" description="SOSEKI DIX-like" evidence="9">
    <location>
        <begin position="156"/>
        <end position="189"/>
    </location>
</feature>
<feature type="compositionally biased region" description="Polar residues" evidence="8">
    <location>
        <begin position="363"/>
        <end position="375"/>
    </location>
</feature>
<evidence type="ECO:0000256" key="6">
    <source>
        <dbReference type="ARBA" id="ARBA00023306"/>
    </source>
</evidence>
<evidence type="ECO:0000259" key="9">
    <source>
        <dbReference type="Pfam" id="PF06136"/>
    </source>
</evidence>
<keyword evidence="5" id="KW-0472">Membrane</keyword>
<feature type="compositionally biased region" description="Low complexity" evidence="8">
    <location>
        <begin position="267"/>
        <end position="277"/>
    </location>
</feature>
<evidence type="ECO:0000256" key="4">
    <source>
        <dbReference type="ARBA" id="ARBA00022618"/>
    </source>
</evidence>
<keyword evidence="11" id="KW-1185">Reference proteome</keyword>
<name>A0A453GYZ0_AEGTS</name>
<dbReference type="GO" id="GO:0005886">
    <property type="term" value="C:plasma membrane"/>
    <property type="evidence" value="ECO:0007669"/>
    <property type="project" value="UniProtKB-SubCell"/>
</dbReference>
<dbReference type="Pfam" id="PF06136">
    <property type="entry name" value="SOK"/>
    <property type="match status" value="2"/>
</dbReference>
<comment type="similarity">
    <text evidence="7">Belongs to the SOSEKI family.</text>
</comment>
<keyword evidence="6" id="KW-0131">Cell cycle</keyword>
<reference evidence="10" key="3">
    <citation type="journal article" date="2017" name="Nature">
        <title>Genome sequence of the progenitor of the wheat D genome Aegilops tauschii.</title>
        <authorList>
            <person name="Luo M.C."/>
            <person name="Gu Y.Q."/>
            <person name="Puiu D."/>
            <person name="Wang H."/>
            <person name="Twardziok S.O."/>
            <person name="Deal K.R."/>
            <person name="Huo N."/>
            <person name="Zhu T."/>
            <person name="Wang L."/>
            <person name="Wang Y."/>
            <person name="McGuire P.E."/>
            <person name="Liu S."/>
            <person name="Long H."/>
            <person name="Ramasamy R.K."/>
            <person name="Rodriguez J.C."/>
            <person name="Van S.L."/>
            <person name="Yuan L."/>
            <person name="Wang Z."/>
            <person name="Xia Z."/>
            <person name="Xiao L."/>
            <person name="Anderson O.D."/>
            <person name="Ouyang S."/>
            <person name="Liang Y."/>
            <person name="Zimin A.V."/>
            <person name="Pertea G."/>
            <person name="Qi P."/>
            <person name="Bennetzen J.L."/>
            <person name="Dai X."/>
            <person name="Dawson M.W."/>
            <person name="Muller H.G."/>
            <person name="Kugler K."/>
            <person name="Rivarola-Duarte L."/>
            <person name="Spannagl M."/>
            <person name="Mayer K.F.X."/>
            <person name="Lu F.H."/>
            <person name="Bevan M.W."/>
            <person name="Leroy P."/>
            <person name="Li P."/>
            <person name="You F.M."/>
            <person name="Sun Q."/>
            <person name="Liu Z."/>
            <person name="Lyons E."/>
            <person name="Wicker T."/>
            <person name="Salzberg S.L."/>
            <person name="Devos K.M."/>
            <person name="Dvorak J."/>
        </authorList>
    </citation>
    <scope>NUCLEOTIDE SEQUENCE [LARGE SCALE GENOMIC DNA]</scope>
    <source>
        <strain evidence="10">cv. AL8/78</strain>
    </source>
</reference>
<reference evidence="11" key="2">
    <citation type="journal article" date="2017" name="Nat. Plants">
        <title>The Aegilops tauschii genome reveals multiple impacts of transposons.</title>
        <authorList>
            <person name="Zhao G."/>
            <person name="Zou C."/>
            <person name="Li K."/>
            <person name="Wang K."/>
            <person name="Li T."/>
            <person name="Gao L."/>
            <person name="Zhang X."/>
            <person name="Wang H."/>
            <person name="Yang Z."/>
            <person name="Liu X."/>
            <person name="Jiang W."/>
            <person name="Mao L."/>
            <person name="Kong X."/>
            <person name="Jiao Y."/>
            <person name="Jia J."/>
        </authorList>
    </citation>
    <scope>NUCLEOTIDE SEQUENCE [LARGE SCALE GENOMIC DNA]</scope>
    <source>
        <strain evidence="11">cv. AL8/78</strain>
    </source>
</reference>
<dbReference type="InterPro" id="IPR048351">
    <property type="entry name" value="SOK_DIX"/>
</dbReference>
<protein>
    <recommendedName>
        <fullName evidence="9">SOSEKI DIX-like domain-containing protein</fullName>
    </recommendedName>
</protein>
<sequence length="562" mass="61083">EDQAQQYLIVSDNLSRSSSRRRLIRLYTQPYMSLEDPRSAMEGRARRRASPSGMRTKAVRVEPEPQPTRRHQPGTRVAVVYYLCRNHHLEHPHFMEVPLASPQGLYLRDVIGRLDALRGKGMAAKYSWSCKRYLLILRPVCYPTNIVFIHKATMQCRSYKTGFVWHDLSADDLLLPTQGTEYVLKGSELPFDHSKPLPMPDHQQNNAVCAKVQPCKPARQQDSPPSPGSSNQGWTSKSPSPTPTTYPAVPVIKEEVPPPPPSPRPPTATTRAAVVPAMKDVAVPPRLPQLVSPSTPSASTIGDEEQCRIPPHSGSSSNSSPKTSMASSDTSSPSPPKPAAAGSDAATQTDDKARWDDVKLQHRQGTARASSSSSLEGPEIVVDEEESRCSRAPAGEDQPRSRRSGTLQSLIRAEAAGRRRCLPLPVEDDRAAAATGGSVSGRLKPANLLMRLMACGPSHPGGFGLVQTSSSYKPCFPQLEYPSSPELSPLGALKPAENCSGRLLDGALKRSSSSSRSHQEGVTCEEEEAWPKGFNNNLPKRTSDPPSGRTASCSKAVSFRDE</sequence>
<feature type="region of interest" description="Disordered" evidence="8">
    <location>
        <begin position="37"/>
        <end position="71"/>
    </location>
</feature>
<dbReference type="Proteomes" id="UP000015105">
    <property type="component" value="Chromosome 4D"/>
</dbReference>
<proteinExistence type="inferred from homology"/>
<dbReference type="STRING" id="200361.A0A453GYZ0"/>
<keyword evidence="2" id="KW-0217">Developmental protein</keyword>
<evidence type="ECO:0000313" key="11">
    <source>
        <dbReference type="Proteomes" id="UP000015105"/>
    </source>
</evidence>
<feature type="region of interest" description="Disordered" evidence="8">
    <location>
        <begin position="504"/>
        <end position="562"/>
    </location>
</feature>
<dbReference type="PANTHER" id="PTHR31083:SF32">
    <property type="entry name" value="OS09G0571000 PROTEIN"/>
    <property type="match status" value="1"/>
</dbReference>
<dbReference type="EnsemblPlants" id="AET4Gv20004000.11">
    <property type="protein sequence ID" value="AET4Gv20004000.11"/>
    <property type="gene ID" value="AET4Gv20004000"/>
</dbReference>
<evidence type="ECO:0000256" key="2">
    <source>
        <dbReference type="ARBA" id="ARBA00022473"/>
    </source>
</evidence>
<evidence type="ECO:0000256" key="5">
    <source>
        <dbReference type="ARBA" id="ARBA00023136"/>
    </source>
</evidence>
<keyword evidence="4" id="KW-0132">Cell division</keyword>
<feature type="compositionally biased region" description="Pro residues" evidence="8">
    <location>
        <begin position="257"/>
        <end position="266"/>
    </location>
</feature>
<comment type="subcellular location">
    <subcellularLocation>
        <location evidence="1">Cell membrane</location>
        <topology evidence="1">Peripheral membrane protein</topology>
        <orientation evidence="1">Cytoplasmic side</orientation>
    </subcellularLocation>
</comment>
<reference evidence="10" key="4">
    <citation type="submission" date="2019-03" db="UniProtKB">
        <authorList>
            <consortium name="EnsemblPlants"/>
        </authorList>
    </citation>
    <scope>IDENTIFICATION</scope>
</reference>
<feature type="domain" description="SOSEKI DIX-like" evidence="9">
    <location>
        <begin position="77"/>
        <end position="132"/>
    </location>
</feature>
<reference evidence="10" key="5">
    <citation type="journal article" date="2021" name="G3 (Bethesda)">
        <title>Aegilops tauschii genome assembly Aet v5.0 features greater sequence contiguity and improved annotation.</title>
        <authorList>
            <person name="Wang L."/>
            <person name="Zhu T."/>
            <person name="Rodriguez J.C."/>
            <person name="Deal K.R."/>
            <person name="Dubcovsky J."/>
            <person name="McGuire P.E."/>
            <person name="Lux T."/>
            <person name="Spannagl M."/>
            <person name="Mayer K.F.X."/>
            <person name="Baldrich P."/>
            <person name="Meyers B.C."/>
            <person name="Huo N."/>
            <person name="Gu Y.Q."/>
            <person name="Zhou H."/>
            <person name="Devos K.M."/>
            <person name="Bennetzen J.L."/>
            <person name="Unver T."/>
            <person name="Budak H."/>
            <person name="Gulick P.J."/>
            <person name="Galiba G."/>
            <person name="Kalapos B."/>
            <person name="Nelson D.R."/>
            <person name="Li P."/>
            <person name="You F.M."/>
            <person name="Luo M.C."/>
            <person name="Dvorak J."/>
        </authorList>
    </citation>
    <scope>NUCLEOTIDE SEQUENCE [LARGE SCALE GENOMIC DNA]</scope>
    <source>
        <strain evidence="10">cv. AL8/78</strain>
    </source>
</reference>
<dbReference type="AlphaFoldDB" id="A0A453GYZ0"/>
<organism evidence="10 11">
    <name type="scientific">Aegilops tauschii subsp. strangulata</name>
    <name type="common">Goatgrass</name>
    <dbReference type="NCBI Taxonomy" id="200361"/>
    <lineage>
        <taxon>Eukaryota</taxon>
        <taxon>Viridiplantae</taxon>
        <taxon>Streptophyta</taxon>
        <taxon>Embryophyta</taxon>
        <taxon>Tracheophyta</taxon>
        <taxon>Spermatophyta</taxon>
        <taxon>Magnoliopsida</taxon>
        <taxon>Liliopsida</taxon>
        <taxon>Poales</taxon>
        <taxon>Poaceae</taxon>
        <taxon>BOP clade</taxon>
        <taxon>Pooideae</taxon>
        <taxon>Triticodae</taxon>
        <taxon>Triticeae</taxon>
        <taxon>Triticinae</taxon>
        <taxon>Aegilops</taxon>
    </lineage>
</organism>
<dbReference type="InterPro" id="IPR010369">
    <property type="entry name" value="SOK"/>
</dbReference>
<reference evidence="11" key="1">
    <citation type="journal article" date="2014" name="Science">
        <title>Ancient hybridizations among the ancestral genomes of bread wheat.</title>
        <authorList>
            <consortium name="International Wheat Genome Sequencing Consortium,"/>
            <person name="Marcussen T."/>
            <person name="Sandve S.R."/>
            <person name="Heier L."/>
            <person name="Spannagl M."/>
            <person name="Pfeifer M."/>
            <person name="Jakobsen K.S."/>
            <person name="Wulff B.B."/>
            <person name="Steuernagel B."/>
            <person name="Mayer K.F."/>
            <person name="Olsen O.A."/>
        </authorList>
    </citation>
    <scope>NUCLEOTIDE SEQUENCE [LARGE SCALE GENOMIC DNA]</scope>
    <source>
        <strain evidence="11">cv. AL8/78</strain>
    </source>
</reference>
<evidence type="ECO:0000256" key="8">
    <source>
        <dbReference type="SAM" id="MobiDB-lite"/>
    </source>
</evidence>
<dbReference type="GO" id="GO:0051258">
    <property type="term" value="P:protein polymerization"/>
    <property type="evidence" value="ECO:0007669"/>
    <property type="project" value="UniProtKB-ARBA"/>
</dbReference>
<dbReference type="Gramene" id="AET4Gv20004000.11">
    <property type="protein sequence ID" value="AET4Gv20004000.11"/>
    <property type="gene ID" value="AET4Gv20004000"/>
</dbReference>
<evidence type="ECO:0000313" key="10">
    <source>
        <dbReference type="EnsemblPlants" id="AET4Gv20004000.11"/>
    </source>
</evidence>
<feature type="compositionally biased region" description="Low complexity" evidence="8">
    <location>
        <begin position="313"/>
        <end position="332"/>
    </location>
</feature>
<evidence type="ECO:0000256" key="3">
    <source>
        <dbReference type="ARBA" id="ARBA00022475"/>
    </source>
</evidence>
<feature type="compositionally biased region" description="Basic and acidic residues" evidence="8">
    <location>
        <begin position="349"/>
        <end position="360"/>
    </location>
</feature>
<accession>A0A453GYZ0</accession>
<dbReference type="GO" id="GO:0051301">
    <property type="term" value="P:cell division"/>
    <property type="evidence" value="ECO:0007669"/>
    <property type="project" value="UniProtKB-KW"/>
</dbReference>
<evidence type="ECO:0000256" key="1">
    <source>
        <dbReference type="ARBA" id="ARBA00004413"/>
    </source>
</evidence>
<feature type="region of interest" description="Disordered" evidence="8">
    <location>
        <begin position="215"/>
        <end position="406"/>
    </location>
</feature>
<feature type="compositionally biased region" description="Low complexity" evidence="8">
    <location>
        <begin position="235"/>
        <end position="251"/>
    </location>
</feature>
<evidence type="ECO:0000256" key="7">
    <source>
        <dbReference type="ARBA" id="ARBA00024211"/>
    </source>
</evidence>
<dbReference type="PANTHER" id="PTHR31083">
    <property type="entry name" value="UPSTREAM OF FLC PROTEIN (DUF966)"/>
    <property type="match status" value="1"/>
</dbReference>
<feature type="compositionally biased region" description="Polar residues" evidence="8">
    <location>
        <begin position="291"/>
        <end position="300"/>
    </location>
</feature>